<dbReference type="PANTHER" id="PTHR47382">
    <property type="entry name" value="U-BOX DOMAIN-CONTAINING PROTEIN 52-LIKE"/>
    <property type="match status" value="1"/>
</dbReference>
<evidence type="ECO:0000313" key="2">
    <source>
        <dbReference type="Proteomes" id="UP001374535"/>
    </source>
</evidence>
<organism evidence="1 2">
    <name type="scientific">Vigna mungo</name>
    <name type="common">Black gram</name>
    <name type="synonym">Phaseolus mungo</name>
    <dbReference type="NCBI Taxonomy" id="3915"/>
    <lineage>
        <taxon>Eukaryota</taxon>
        <taxon>Viridiplantae</taxon>
        <taxon>Streptophyta</taxon>
        <taxon>Embryophyta</taxon>
        <taxon>Tracheophyta</taxon>
        <taxon>Spermatophyta</taxon>
        <taxon>Magnoliopsida</taxon>
        <taxon>eudicotyledons</taxon>
        <taxon>Gunneridae</taxon>
        <taxon>Pentapetalae</taxon>
        <taxon>rosids</taxon>
        <taxon>fabids</taxon>
        <taxon>Fabales</taxon>
        <taxon>Fabaceae</taxon>
        <taxon>Papilionoideae</taxon>
        <taxon>50 kb inversion clade</taxon>
        <taxon>NPAAA clade</taxon>
        <taxon>indigoferoid/millettioid clade</taxon>
        <taxon>Phaseoleae</taxon>
        <taxon>Vigna</taxon>
    </lineage>
</organism>
<reference evidence="1 2" key="1">
    <citation type="journal article" date="2023" name="Life. Sci Alliance">
        <title>Evolutionary insights into 3D genome organization and epigenetic landscape of Vigna mungo.</title>
        <authorList>
            <person name="Junaid A."/>
            <person name="Singh B."/>
            <person name="Bhatia S."/>
        </authorList>
    </citation>
    <scope>NUCLEOTIDE SEQUENCE [LARGE SCALE GENOMIC DNA]</scope>
    <source>
        <strain evidence="1">Urdbean</strain>
    </source>
</reference>
<gene>
    <name evidence="1" type="ORF">V8G54_033735</name>
</gene>
<accession>A0AAQ3RJ27</accession>
<name>A0AAQ3RJ27_VIGMU</name>
<proteinExistence type="predicted"/>
<keyword evidence="2" id="KW-1185">Reference proteome</keyword>
<dbReference type="EMBL" id="CP144691">
    <property type="protein sequence ID" value="WVY94647.1"/>
    <property type="molecule type" value="Genomic_DNA"/>
</dbReference>
<protein>
    <recommendedName>
        <fullName evidence="3">UspA domain-containing protein</fullName>
    </recommendedName>
</protein>
<dbReference type="Proteomes" id="UP001374535">
    <property type="component" value="Chromosome 10"/>
</dbReference>
<evidence type="ECO:0008006" key="3">
    <source>
        <dbReference type="Google" id="ProtNLM"/>
    </source>
</evidence>
<dbReference type="PANTHER" id="PTHR47382:SF4">
    <property type="entry name" value="AMINOACYLTRANSFERASE, E1 UBIQUITIN-ACTIVATING ENZYME-RELATED"/>
    <property type="match status" value="1"/>
</dbReference>
<evidence type="ECO:0000313" key="1">
    <source>
        <dbReference type="EMBL" id="WVY94647.1"/>
    </source>
</evidence>
<sequence>MMSGKTRHDCLHHESDEEGSSGFIQVYDCSANEMNNEDLDELFEINMKESLETISEDCESSVFSFDIHKNNDTDVVHVAVDHVGESSMEALLWTLNHAVRPSTTVYLIHVFPEIRLIPSPCESSSS</sequence>
<dbReference type="AlphaFoldDB" id="A0AAQ3RJ27"/>